<name>A0A645CAA5_9ZZZZ</name>
<keyword evidence="1" id="KW-0449">Lipoprotein</keyword>
<gene>
    <name evidence="1" type="primary">lipO_4</name>
    <name evidence="1" type="ORF">SDC9_120823</name>
</gene>
<protein>
    <submittedName>
        <fullName evidence="1">Lipoprotein LipO</fullName>
    </submittedName>
</protein>
<dbReference type="PANTHER" id="PTHR43649">
    <property type="entry name" value="ARABINOSE-BINDING PROTEIN-RELATED"/>
    <property type="match status" value="1"/>
</dbReference>
<sequence>MTGYKVEYFMLPQDAEKADEKLNITVASGSEYDILKLRPYQYYRLVKQGALQDLDVYIAKSGQTMSQVIKPLSWEVAKYNGKTYAVPLSNERPNIANSIAIRKDFLDQAGLAVPTTLDEFTAVLRALKKAYPDKIPMTGPGRVDQQMFLNVFVPVIGGAFGIYNEWTDVNGTLVHYMQMPSFKNYLAYMSVLYKEGLIDIDWPINTLAGCNEKFVSGKAVMDPYHYNDATANFTALKGNFPNVELAYVNALKGSDGEGVRIERKINYFICVPKSSPNAEHAVRFMDTMLKYENFEFLTLGKEGVHFTKQGNSFEPIMPIFNEERFWSYWYLMGIDEYRYPDMWLARIKKDPYQYANFEAINRNLAQVGHLDVTGFAPTIEAVANNQQALRKMVDDFTVRVLVGTESINNFDAFVERWRKSGGDDMVNQMNAWYQNFIKTNGKVTL</sequence>
<dbReference type="SUPFAM" id="SSF53850">
    <property type="entry name" value="Periplasmic binding protein-like II"/>
    <property type="match status" value="1"/>
</dbReference>
<dbReference type="AlphaFoldDB" id="A0A645CAA5"/>
<dbReference type="Pfam" id="PF13416">
    <property type="entry name" value="SBP_bac_8"/>
    <property type="match status" value="1"/>
</dbReference>
<organism evidence="1">
    <name type="scientific">bioreactor metagenome</name>
    <dbReference type="NCBI Taxonomy" id="1076179"/>
    <lineage>
        <taxon>unclassified sequences</taxon>
        <taxon>metagenomes</taxon>
        <taxon>ecological metagenomes</taxon>
    </lineage>
</organism>
<dbReference type="InterPro" id="IPR050490">
    <property type="entry name" value="Bact_solute-bd_prot1"/>
</dbReference>
<proteinExistence type="predicted"/>
<comment type="caution">
    <text evidence="1">The sequence shown here is derived from an EMBL/GenBank/DDBJ whole genome shotgun (WGS) entry which is preliminary data.</text>
</comment>
<dbReference type="EMBL" id="VSSQ01025603">
    <property type="protein sequence ID" value="MPM73838.1"/>
    <property type="molecule type" value="Genomic_DNA"/>
</dbReference>
<reference evidence="1" key="1">
    <citation type="submission" date="2019-08" db="EMBL/GenBank/DDBJ databases">
        <authorList>
            <person name="Kucharzyk K."/>
            <person name="Murdoch R.W."/>
            <person name="Higgins S."/>
            <person name="Loffler F."/>
        </authorList>
    </citation>
    <scope>NUCLEOTIDE SEQUENCE</scope>
</reference>
<accession>A0A645CAA5</accession>
<dbReference type="InterPro" id="IPR006059">
    <property type="entry name" value="SBP"/>
</dbReference>
<dbReference type="Gene3D" id="3.40.190.10">
    <property type="entry name" value="Periplasmic binding protein-like II"/>
    <property type="match status" value="2"/>
</dbReference>
<evidence type="ECO:0000313" key="1">
    <source>
        <dbReference type="EMBL" id="MPM73838.1"/>
    </source>
</evidence>